<dbReference type="InterPro" id="IPR007534">
    <property type="entry name" value="LuxE"/>
</dbReference>
<dbReference type="Pfam" id="PF04443">
    <property type="entry name" value="LuxE"/>
    <property type="match status" value="1"/>
</dbReference>
<dbReference type="PATRIC" id="fig|320787.5.peg.2721"/>
<dbReference type="GO" id="GO:0008218">
    <property type="term" value="P:bioluminescence"/>
    <property type="evidence" value="ECO:0007669"/>
    <property type="project" value="InterPro"/>
</dbReference>
<dbReference type="SUPFAM" id="SSF56801">
    <property type="entry name" value="Acetyl-CoA synthetase-like"/>
    <property type="match status" value="1"/>
</dbReference>
<accession>A0A0H4PFP9</accession>
<evidence type="ECO:0000313" key="3">
    <source>
        <dbReference type="Proteomes" id="UP000036520"/>
    </source>
</evidence>
<organism evidence="2 3">
    <name type="scientific">Cyclobacterium amurskyense</name>
    <dbReference type="NCBI Taxonomy" id="320787"/>
    <lineage>
        <taxon>Bacteria</taxon>
        <taxon>Pseudomonadati</taxon>
        <taxon>Bacteroidota</taxon>
        <taxon>Cytophagia</taxon>
        <taxon>Cytophagales</taxon>
        <taxon>Cyclobacteriaceae</taxon>
        <taxon>Cyclobacterium</taxon>
    </lineage>
</organism>
<dbReference type="STRING" id="320787.CA2015_2483"/>
<protein>
    <submittedName>
        <fullName evidence="2">Putative acyl protein synthase/acyl-CoA reductase-like protein</fullName>
    </submittedName>
</protein>
<dbReference type="Proteomes" id="UP000036520">
    <property type="component" value="Chromosome"/>
</dbReference>
<sequence>MNSFKSFCEKIKSGKIQDFDALAMDVFRYQSTHNEIYRKYLEVRGIQSEKITEVQEIPFLPISLFKTAKVISGPEDLYTSWYSSSGTTGQENSRHYIWSKEFYLQHCVNNFEAVYGSLKNFHVLALLPSYLEREGSSLVDMAAHFIQESNSDQSGFYLYEHEALKEKLESLKENGKKTLLLGVTFALLDLAETTSPSTDFGDVIVMETGGMKGRRKEMIREEVHQLLKTAFKVDNIHSEYGMTELMSQAYSPGEGKFWCSPFMKVMVRDVYDPFTYTSGTSGALNVIDLANFHSCSFIETEDLGVKNKDGSFTVLGRMDNSETRGCNLMIN</sequence>
<proteinExistence type="predicted"/>
<dbReference type="Gene3D" id="3.40.50.12780">
    <property type="entry name" value="N-terminal domain of ligase-like"/>
    <property type="match status" value="1"/>
</dbReference>
<name>A0A0H4PFP9_9BACT</name>
<evidence type="ECO:0000313" key="2">
    <source>
        <dbReference type="EMBL" id="AKP51895.1"/>
    </source>
</evidence>
<dbReference type="RefSeq" id="WP_048642190.1">
    <property type="nucleotide sequence ID" value="NZ_CP012040.1"/>
</dbReference>
<gene>
    <name evidence="2" type="ORF">CA2015_2483</name>
</gene>
<dbReference type="InterPro" id="IPR042099">
    <property type="entry name" value="ANL_N_sf"/>
</dbReference>
<reference evidence="2 3" key="1">
    <citation type="submission" date="2015-07" db="EMBL/GenBank/DDBJ databases">
        <authorList>
            <person name="Kim K.M."/>
        </authorList>
    </citation>
    <scope>NUCLEOTIDE SEQUENCE [LARGE SCALE GENOMIC DNA]</scope>
    <source>
        <strain evidence="2 3">KCTC 12363</strain>
    </source>
</reference>
<feature type="domain" description="Acyl-protein synthetase LuxE" evidence="1">
    <location>
        <begin position="19"/>
        <end position="90"/>
    </location>
</feature>
<dbReference type="GO" id="GO:0047474">
    <property type="term" value="F:long-chain fatty acid--protein ligase activity"/>
    <property type="evidence" value="ECO:0007669"/>
    <property type="project" value="InterPro"/>
</dbReference>
<dbReference type="EMBL" id="CP012040">
    <property type="protein sequence ID" value="AKP51895.1"/>
    <property type="molecule type" value="Genomic_DNA"/>
</dbReference>
<keyword evidence="3" id="KW-1185">Reference proteome</keyword>
<dbReference type="AlphaFoldDB" id="A0A0H4PFP9"/>
<dbReference type="OrthoDB" id="182577at2"/>
<evidence type="ECO:0000259" key="1">
    <source>
        <dbReference type="Pfam" id="PF04443"/>
    </source>
</evidence>
<dbReference type="KEGG" id="camu:CA2015_2483"/>